<dbReference type="SUPFAM" id="SSF49899">
    <property type="entry name" value="Concanavalin A-like lectins/glucanases"/>
    <property type="match status" value="1"/>
</dbReference>
<feature type="domain" description="Glycosyl hydrolase family 32 N-terminal" evidence="10">
    <location>
        <begin position="33"/>
        <end position="338"/>
    </location>
</feature>
<comment type="pathway">
    <text evidence="1 9">Glycan biosynthesis; sucrose metabolism.</text>
</comment>
<dbReference type="Gene3D" id="2.115.10.20">
    <property type="entry name" value="Glycosyl hydrolase domain, family 43"/>
    <property type="match status" value="1"/>
</dbReference>
<comment type="similarity">
    <text evidence="2 8">Belongs to the glycosyl hydrolase 32 family.</text>
</comment>
<dbReference type="PROSITE" id="PS00609">
    <property type="entry name" value="GLYCOSYL_HYDROL_F32"/>
    <property type="match status" value="1"/>
</dbReference>
<dbReference type="Gene3D" id="2.60.120.560">
    <property type="entry name" value="Exo-inulinase, domain 1"/>
    <property type="match status" value="1"/>
</dbReference>
<dbReference type="CDD" id="cd18623">
    <property type="entry name" value="GH32_ScrB-like"/>
    <property type="match status" value="1"/>
</dbReference>
<feature type="domain" description="Glycosyl hydrolase family 32 C-terminal" evidence="11">
    <location>
        <begin position="419"/>
        <end position="451"/>
    </location>
</feature>
<keyword evidence="9" id="KW-0119">Carbohydrate metabolism</keyword>
<gene>
    <name evidence="12" type="ORF">CBW42_07655</name>
</gene>
<evidence type="ECO:0000256" key="8">
    <source>
        <dbReference type="RuleBase" id="RU362110"/>
    </source>
</evidence>
<evidence type="ECO:0000259" key="10">
    <source>
        <dbReference type="Pfam" id="PF00251"/>
    </source>
</evidence>
<comment type="catalytic activity">
    <reaction evidence="8">
        <text>Hydrolysis of terminal non-reducing beta-D-fructofuranoside residues in beta-D-fructofuranosides.</text>
        <dbReference type="EC" id="3.2.1.26"/>
    </reaction>
</comment>
<evidence type="ECO:0000256" key="4">
    <source>
        <dbReference type="ARBA" id="ARBA00019623"/>
    </source>
</evidence>
<evidence type="ECO:0000256" key="2">
    <source>
        <dbReference type="ARBA" id="ARBA00009902"/>
    </source>
</evidence>
<dbReference type="GO" id="GO:0005985">
    <property type="term" value="P:sucrose metabolic process"/>
    <property type="evidence" value="ECO:0007669"/>
    <property type="project" value="UniProtKB-UniPathway"/>
</dbReference>
<dbReference type="InterPro" id="IPR023296">
    <property type="entry name" value="Glyco_hydro_beta-prop_sf"/>
</dbReference>
<name>A0A252F4W2_9FIRM</name>
<dbReference type="Pfam" id="PF08244">
    <property type="entry name" value="Glyco_hydro_32C"/>
    <property type="match status" value="1"/>
</dbReference>
<dbReference type="PANTHER" id="PTHR43101:SF1">
    <property type="entry name" value="BETA-FRUCTOSIDASE"/>
    <property type="match status" value="1"/>
</dbReference>
<dbReference type="RefSeq" id="WP_087019436.1">
    <property type="nucleotide sequence ID" value="NZ_CP178353.1"/>
</dbReference>
<evidence type="ECO:0000256" key="7">
    <source>
        <dbReference type="ARBA" id="ARBA00033367"/>
    </source>
</evidence>
<dbReference type="SMART" id="SM00640">
    <property type="entry name" value="Glyco_32"/>
    <property type="match status" value="1"/>
</dbReference>
<organism evidence="12 13">
    <name type="scientific">Butyricicoccus porcorum</name>
    <dbReference type="NCBI Taxonomy" id="1945634"/>
    <lineage>
        <taxon>Bacteria</taxon>
        <taxon>Bacillati</taxon>
        <taxon>Bacillota</taxon>
        <taxon>Clostridia</taxon>
        <taxon>Eubacteriales</taxon>
        <taxon>Butyricicoccaceae</taxon>
        <taxon>Butyricicoccus</taxon>
    </lineage>
</organism>
<dbReference type="InterPro" id="IPR018053">
    <property type="entry name" value="Glyco_hydro_32_AS"/>
</dbReference>
<evidence type="ECO:0000313" key="12">
    <source>
        <dbReference type="EMBL" id="OUM20690.1"/>
    </source>
</evidence>
<evidence type="ECO:0000256" key="1">
    <source>
        <dbReference type="ARBA" id="ARBA00004914"/>
    </source>
</evidence>
<evidence type="ECO:0000256" key="5">
    <source>
        <dbReference type="ARBA" id="ARBA00022801"/>
    </source>
</evidence>
<dbReference type="InterPro" id="IPR001362">
    <property type="entry name" value="Glyco_hydro_32"/>
</dbReference>
<dbReference type="UniPathway" id="UPA00238"/>
<dbReference type="OrthoDB" id="9759709at2"/>
<dbReference type="SUPFAM" id="SSF75005">
    <property type="entry name" value="Arabinanase/levansucrase/invertase"/>
    <property type="match status" value="1"/>
</dbReference>
<comment type="caution">
    <text evidence="12">The sequence shown here is derived from an EMBL/GenBank/DDBJ whole genome shotgun (WGS) entry which is preliminary data.</text>
</comment>
<evidence type="ECO:0000256" key="9">
    <source>
        <dbReference type="RuleBase" id="RU365015"/>
    </source>
</evidence>
<keyword evidence="6 8" id="KW-0326">Glycosidase</keyword>
<sequence>MNALHRDLTRLVPRIEAEDRAKVDADPRRLRFHLMPPTGWMNDPNGLCWYRGSYHVFYQYGPFDPNGGVKFWGHWSSPDLLHWTQQPVAMCPDQTWDIHGVYSGSALAEDDALYLYYTGNVKYAGDYDYINTGRGHNLALAISRDGVQVDTKQLLMENKDYPDDLTCHVRDPKVWKQDGMYYMVLGARTKCDRGEILVYESADRLHWKHINTITTPEVFGYMWECPDLFCVDGQYIVAMSPQGVTREGNKYQNVYSCGYFPLYGDFRGEYTLGEYIEWDTGFDYYAPQTFEAPDGRRIAIGWMGMPDADYTNPTAAENGWQHGMSVPRELHWTGTCLTANPVRELDALHRSRRTLSFDGVAQCELAAGADIRIHNRGESLHLMLGDAAAVEYGHGLLTLTLTETSGSGRTQRVAEVDHLSELRILADTSSLELFVGGGEQVMTTRYYPSGPVSLRIGGQGEAELYDMDAMELAYMAE</sequence>
<dbReference type="Pfam" id="PF00251">
    <property type="entry name" value="Glyco_hydro_32N"/>
    <property type="match status" value="1"/>
</dbReference>
<dbReference type="NCBIfam" id="TIGR01322">
    <property type="entry name" value="scrB_fam"/>
    <property type="match status" value="1"/>
</dbReference>
<dbReference type="EMBL" id="NHOC01000005">
    <property type="protein sequence ID" value="OUM20690.1"/>
    <property type="molecule type" value="Genomic_DNA"/>
</dbReference>
<dbReference type="PANTHER" id="PTHR43101">
    <property type="entry name" value="BETA-FRUCTOSIDASE"/>
    <property type="match status" value="1"/>
</dbReference>
<evidence type="ECO:0000256" key="6">
    <source>
        <dbReference type="ARBA" id="ARBA00023295"/>
    </source>
</evidence>
<dbReference type="InterPro" id="IPR013189">
    <property type="entry name" value="Glyco_hydro_32_C"/>
</dbReference>
<comment type="function">
    <text evidence="9">Enables the bacterium to metabolize sucrose as a sole carbon source.</text>
</comment>
<evidence type="ECO:0000313" key="13">
    <source>
        <dbReference type="Proteomes" id="UP000194903"/>
    </source>
</evidence>
<proteinExistence type="inferred from homology"/>
<dbReference type="EC" id="3.2.1.26" evidence="3 8"/>
<dbReference type="GO" id="GO:0004564">
    <property type="term" value="F:beta-fructofuranosidase activity"/>
    <property type="evidence" value="ECO:0007669"/>
    <property type="project" value="UniProtKB-EC"/>
</dbReference>
<protein>
    <recommendedName>
        <fullName evidence="4 8">Sucrose-6-phosphate hydrolase</fullName>
        <ecNumber evidence="3 8">3.2.1.26</ecNumber>
    </recommendedName>
    <alternativeName>
        <fullName evidence="7 9">Invertase</fullName>
    </alternativeName>
</protein>
<dbReference type="InterPro" id="IPR013148">
    <property type="entry name" value="Glyco_hydro_32_N"/>
</dbReference>
<accession>A0A252F4W2</accession>
<keyword evidence="9" id="KW-0963">Cytoplasm</keyword>
<dbReference type="AlphaFoldDB" id="A0A252F4W2"/>
<keyword evidence="13" id="KW-1185">Reference proteome</keyword>
<keyword evidence="5 8" id="KW-0378">Hydrolase</keyword>
<dbReference type="GO" id="GO:0005737">
    <property type="term" value="C:cytoplasm"/>
    <property type="evidence" value="ECO:0007669"/>
    <property type="project" value="UniProtKB-SubCell"/>
</dbReference>
<reference evidence="12 13" key="1">
    <citation type="submission" date="2017-05" db="EMBL/GenBank/DDBJ databases">
        <title>Butyricicoccus porcorum sp. nov. a butyrate-producing bacterium from the swine intestinal tract.</title>
        <authorList>
            <person name="Trachsel J."/>
            <person name="Humphrey S."/>
            <person name="Allen H.K."/>
        </authorList>
    </citation>
    <scope>NUCLEOTIDE SEQUENCE [LARGE SCALE GENOMIC DNA]</scope>
    <source>
        <strain evidence="12">BB10</strain>
    </source>
</reference>
<dbReference type="InterPro" id="IPR051214">
    <property type="entry name" value="GH32_Enzymes"/>
</dbReference>
<comment type="subcellular location">
    <subcellularLocation>
        <location evidence="9">Cytoplasm</location>
    </subcellularLocation>
</comment>
<dbReference type="InterPro" id="IPR013320">
    <property type="entry name" value="ConA-like_dom_sf"/>
</dbReference>
<evidence type="ECO:0000256" key="3">
    <source>
        <dbReference type="ARBA" id="ARBA00012758"/>
    </source>
</evidence>
<evidence type="ECO:0000259" key="11">
    <source>
        <dbReference type="Pfam" id="PF08244"/>
    </source>
</evidence>
<dbReference type="Proteomes" id="UP000194903">
    <property type="component" value="Unassembled WGS sequence"/>
</dbReference>
<dbReference type="InterPro" id="IPR006232">
    <property type="entry name" value="Suc6P_hydrolase"/>
</dbReference>